<gene>
    <name evidence="7" type="ORF">EZJ43_11375</name>
</gene>
<evidence type="ECO:0000313" key="8">
    <source>
        <dbReference type="Proteomes" id="UP000295668"/>
    </source>
</evidence>
<evidence type="ECO:0000256" key="3">
    <source>
        <dbReference type="ARBA" id="ARBA00023082"/>
    </source>
</evidence>
<dbReference type="SUPFAM" id="SSF88659">
    <property type="entry name" value="Sigma3 and sigma4 domains of RNA polymerase sigma factors"/>
    <property type="match status" value="1"/>
</dbReference>
<organism evidence="7 8">
    <name type="scientific">Pedobacter changchengzhani</name>
    <dbReference type="NCBI Taxonomy" id="2529274"/>
    <lineage>
        <taxon>Bacteria</taxon>
        <taxon>Pseudomonadati</taxon>
        <taxon>Bacteroidota</taxon>
        <taxon>Sphingobacteriia</taxon>
        <taxon>Sphingobacteriales</taxon>
        <taxon>Sphingobacteriaceae</taxon>
        <taxon>Pedobacter</taxon>
    </lineage>
</organism>
<reference evidence="7 8" key="1">
    <citation type="submission" date="2019-02" db="EMBL/GenBank/DDBJ databases">
        <title>Pedobacter sp. nov., a novel speices isolated from soil of pinguins habitat in Antarcitica.</title>
        <authorList>
            <person name="He R.-H."/>
        </authorList>
    </citation>
    <scope>NUCLEOTIDE SEQUENCE [LARGE SCALE GENOMIC DNA]</scope>
    <source>
        <strain evidence="7 8">E01020</strain>
    </source>
</reference>
<feature type="domain" description="RNA polymerase sigma-70 region 2" evidence="5">
    <location>
        <begin position="9"/>
        <end position="76"/>
    </location>
</feature>
<dbReference type="InterPro" id="IPR013324">
    <property type="entry name" value="RNA_pol_sigma_r3/r4-like"/>
</dbReference>
<dbReference type="Proteomes" id="UP000295668">
    <property type="component" value="Unassembled WGS sequence"/>
</dbReference>
<evidence type="ECO:0000313" key="7">
    <source>
        <dbReference type="EMBL" id="TDG35946.1"/>
    </source>
</evidence>
<dbReference type="InterPro" id="IPR014284">
    <property type="entry name" value="RNA_pol_sigma-70_dom"/>
</dbReference>
<name>A0A4R5MKK6_9SPHI</name>
<dbReference type="InterPro" id="IPR036388">
    <property type="entry name" value="WH-like_DNA-bd_sf"/>
</dbReference>
<dbReference type="PANTHER" id="PTHR43133">
    <property type="entry name" value="RNA POLYMERASE ECF-TYPE SIGMA FACTO"/>
    <property type="match status" value="1"/>
</dbReference>
<keyword evidence="8" id="KW-1185">Reference proteome</keyword>
<dbReference type="CDD" id="cd06171">
    <property type="entry name" value="Sigma70_r4"/>
    <property type="match status" value="1"/>
</dbReference>
<dbReference type="Pfam" id="PF08281">
    <property type="entry name" value="Sigma70_r4_2"/>
    <property type="match status" value="1"/>
</dbReference>
<feature type="domain" description="RNA polymerase sigma factor 70 region 4 type 2" evidence="6">
    <location>
        <begin position="110"/>
        <end position="159"/>
    </location>
</feature>
<accession>A0A4R5MKK6</accession>
<comment type="caution">
    <text evidence="7">The sequence shown here is derived from an EMBL/GenBank/DDBJ whole genome shotgun (WGS) entry which is preliminary data.</text>
</comment>
<dbReference type="NCBIfam" id="TIGR02937">
    <property type="entry name" value="sigma70-ECF"/>
    <property type="match status" value="1"/>
</dbReference>
<keyword evidence="4" id="KW-0804">Transcription</keyword>
<dbReference type="InterPro" id="IPR013249">
    <property type="entry name" value="RNA_pol_sigma70_r4_t2"/>
</dbReference>
<dbReference type="Gene3D" id="1.10.10.10">
    <property type="entry name" value="Winged helix-like DNA-binding domain superfamily/Winged helix DNA-binding domain"/>
    <property type="match status" value="1"/>
</dbReference>
<sequence>MTEIEFNEMVKSHSGELKRHAMKFTNDVEDANDLVQDTLFKAIRYREKYQDGTNLKGWLFTIMRNTFINNYRHNTKTNTLIIKREEISSENLTFSATVNQAVGGFILTDINNALKQLPEHYRDPFVRYFEGYKYHEIAEDLEMPIGTVKTRIHMAREMLKKHLKTYSKENMNNING</sequence>
<evidence type="ECO:0000259" key="6">
    <source>
        <dbReference type="Pfam" id="PF08281"/>
    </source>
</evidence>
<comment type="similarity">
    <text evidence="1">Belongs to the sigma-70 factor family. ECF subfamily.</text>
</comment>
<dbReference type="OrthoDB" id="9803470at2"/>
<keyword evidence="2" id="KW-0805">Transcription regulation</keyword>
<dbReference type="InterPro" id="IPR039425">
    <property type="entry name" value="RNA_pol_sigma-70-like"/>
</dbReference>
<dbReference type="Gene3D" id="1.10.1740.10">
    <property type="match status" value="1"/>
</dbReference>
<evidence type="ECO:0000256" key="1">
    <source>
        <dbReference type="ARBA" id="ARBA00010641"/>
    </source>
</evidence>
<dbReference type="PANTHER" id="PTHR43133:SF25">
    <property type="entry name" value="RNA POLYMERASE SIGMA FACTOR RFAY-RELATED"/>
    <property type="match status" value="1"/>
</dbReference>
<evidence type="ECO:0000256" key="2">
    <source>
        <dbReference type="ARBA" id="ARBA00023015"/>
    </source>
</evidence>
<dbReference type="GO" id="GO:0016987">
    <property type="term" value="F:sigma factor activity"/>
    <property type="evidence" value="ECO:0007669"/>
    <property type="project" value="UniProtKB-KW"/>
</dbReference>
<dbReference type="GO" id="GO:0006352">
    <property type="term" value="P:DNA-templated transcription initiation"/>
    <property type="evidence" value="ECO:0007669"/>
    <property type="project" value="InterPro"/>
</dbReference>
<dbReference type="InterPro" id="IPR013325">
    <property type="entry name" value="RNA_pol_sigma_r2"/>
</dbReference>
<dbReference type="Pfam" id="PF04542">
    <property type="entry name" value="Sigma70_r2"/>
    <property type="match status" value="1"/>
</dbReference>
<dbReference type="GO" id="GO:0003677">
    <property type="term" value="F:DNA binding"/>
    <property type="evidence" value="ECO:0007669"/>
    <property type="project" value="InterPro"/>
</dbReference>
<evidence type="ECO:0000256" key="4">
    <source>
        <dbReference type="ARBA" id="ARBA00023163"/>
    </source>
</evidence>
<evidence type="ECO:0000259" key="5">
    <source>
        <dbReference type="Pfam" id="PF04542"/>
    </source>
</evidence>
<dbReference type="AlphaFoldDB" id="A0A4R5MKK6"/>
<dbReference type="SUPFAM" id="SSF88946">
    <property type="entry name" value="Sigma2 domain of RNA polymerase sigma factors"/>
    <property type="match status" value="1"/>
</dbReference>
<keyword evidence="3" id="KW-0731">Sigma factor</keyword>
<dbReference type="EMBL" id="SJCY01000007">
    <property type="protein sequence ID" value="TDG35946.1"/>
    <property type="molecule type" value="Genomic_DNA"/>
</dbReference>
<proteinExistence type="inferred from homology"/>
<dbReference type="InterPro" id="IPR007627">
    <property type="entry name" value="RNA_pol_sigma70_r2"/>
</dbReference>
<dbReference type="RefSeq" id="WP_133262836.1">
    <property type="nucleotide sequence ID" value="NZ_SJCY01000007.1"/>
</dbReference>
<protein>
    <submittedName>
        <fullName evidence="7">RNA polymerase sigma factor</fullName>
    </submittedName>
</protein>